<sequence>MVIEVTDIAKKELDEVLKSKDTEKRLKIYVAGHG</sequence>
<name>A0A1U7M4R1_TISCR</name>
<evidence type="ECO:0000313" key="2">
    <source>
        <dbReference type="Proteomes" id="UP000186112"/>
    </source>
</evidence>
<evidence type="ECO:0008006" key="3">
    <source>
        <dbReference type="Google" id="ProtNLM"/>
    </source>
</evidence>
<dbReference type="Proteomes" id="UP000186112">
    <property type="component" value="Unassembled WGS sequence"/>
</dbReference>
<protein>
    <recommendedName>
        <fullName evidence="3">Iron-sulfur cluster insertion protein ErpA</fullName>
    </recommendedName>
</protein>
<accession>A0A1U7M4R1</accession>
<proteinExistence type="predicted"/>
<reference evidence="1 2" key="1">
    <citation type="submission" date="2016-02" db="EMBL/GenBank/DDBJ databases">
        <title>Genome sequence of Tissierella creatinophila DSM 6911.</title>
        <authorList>
            <person name="Poehlein A."/>
            <person name="Daniel R."/>
        </authorList>
    </citation>
    <scope>NUCLEOTIDE SEQUENCE [LARGE SCALE GENOMIC DNA]</scope>
    <source>
        <strain evidence="1 2">DSM 6911</strain>
    </source>
</reference>
<keyword evidence="2" id="KW-1185">Reference proteome</keyword>
<dbReference type="AlphaFoldDB" id="A0A1U7M4R1"/>
<organism evidence="1 2">
    <name type="scientific">Tissierella creatinophila DSM 6911</name>
    <dbReference type="NCBI Taxonomy" id="1123403"/>
    <lineage>
        <taxon>Bacteria</taxon>
        <taxon>Bacillati</taxon>
        <taxon>Bacillota</taxon>
        <taxon>Tissierellia</taxon>
        <taxon>Tissierellales</taxon>
        <taxon>Tissierellaceae</taxon>
        <taxon>Tissierella</taxon>
    </lineage>
</organism>
<comment type="caution">
    <text evidence="1">The sequence shown here is derived from an EMBL/GenBank/DDBJ whole genome shotgun (WGS) entry which is preliminary data.</text>
</comment>
<gene>
    <name evidence="1" type="ORF">TICRE_16670</name>
</gene>
<dbReference type="EMBL" id="LTDM01000032">
    <property type="protein sequence ID" value="OLS02281.1"/>
    <property type="molecule type" value="Genomic_DNA"/>
</dbReference>
<evidence type="ECO:0000313" key="1">
    <source>
        <dbReference type="EMBL" id="OLS02281.1"/>
    </source>
</evidence>